<evidence type="ECO:0000256" key="4">
    <source>
        <dbReference type="ARBA" id="ARBA00022729"/>
    </source>
</evidence>
<dbReference type="KEGG" id="vg:29057741"/>
<evidence type="ECO:0000313" key="11">
    <source>
        <dbReference type="EMBL" id="AOP31642.1"/>
    </source>
</evidence>
<evidence type="ECO:0000256" key="7">
    <source>
        <dbReference type="ARBA" id="ARBA00023136"/>
    </source>
</evidence>
<protein>
    <submittedName>
        <fullName evidence="11">Type I membrane glycoprotein</fullName>
    </submittedName>
</protein>
<dbReference type="InterPro" id="IPR009487">
    <property type="entry name" value="Orthopox_A43R"/>
</dbReference>
<evidence type="ECO:0000256" key="3">
    <source>
        <dbReference type="ARBA" id="ARBA00022692"/>
    </source>
</evidence>
<proteinExistence type="inferred from homology"/>
<keyword evidence="5" id="KW-1043">Host membrane</keyword>
<evidence type="ECO:0000256" key="6">
    <source>
        <dbReference type="ARBA" id="ARBA00022989"/>
    </source>
</evidence>
<keyword evidence="7 10" id="KW-0472">Membrane</keyword>
<comment type="similarity">
    <text evidence="9">Belongs to the orthopoxvirus OPG172 protein family.</text>
</comment>
<keyword evidence="6 10" id="KW-1133">Transmembrane helix</keyword>
<reference evidence="11 12" key="1">
    <citation type="journal article" date="2016" name="Virus Genes">
        <title>The genomes of three North American orthopoxviruses.</title>
        <authorList>
            <person name="Smithson C."/>
            <person name="Tang N."/>
            <person name="Sammons S."/>
            <person name="Frace M."/>
            <person name="Batra D."/>
            <person name="Li Y."/>
            <person name="Emerson G.L."/>
            <person name="Carroll D.S."/>
            <person name="Upton C."/>
        </authorList>
    </citation>
    <scope>NUCLEOTIDE SEQUENCE [LARGE SCALE GENOMIC DNA]</scope>
    <source>
        <strain evidence="11 12">WA</strain>
    </source>
</reference>
<comment type="subcellular location">
    <subcellularLocation>
        <location evidence="2">Host cell surface</location>
    </subcellularLocation>
    <subcellularLocation>
        <location evidence="1">Host membrane</location>
        <topology evidence="1">Single-pass type I membrane protein</topology>
    </subcellularLocation>
</comment>
<evidence type="ECO:0000256" key="8">
    <source>
        <dbReference type="ARBA" id="ARBA00023180"/>
    </source>
</evidence>
<feature type="transmembrane region" description="Helical" evidence="10">
    <location>
        <begin position="6"/>
        <end position="27"/>
    </location>
</feature>
<dbReference type="RefSeq" id="YP_009282857.1">
    <property type="nucleotide sequence ID" value="NC_031038.1"/>
</dbReference>
<dbReference type="GO" id="GO:0033644">
    <property type="term" value="C:host cell membrane"/>
    <property type="evidence" value="ECO:0007669"/>
    <property type="project" value="UniProtKB-SubCell"/>
</dbReference>
<evidence type="ECO:0000256" key="9">
    <source>
        <dbReference type="ARBA" id="ARBA00034748"/>
    </source>
</evidence>
<keyword evidence="12" id="KW-1185">Reference proteome</keyword>
<evidence type="ECO:0000256" key="5">
    <source>
        <dbReference type="ARBA" id="ARBA00022870"/>
    </source>
</evidence>
<evidence type="ECO:0000256" key="1">
    <source>
        <dbReference type="ARBA" id="ARBA00004313"/>
    </source>
</evidence>
<accession>A0A1C9KBV6</accession>
<evidence type="ECO:0000256" key="10">
    <source>
        <dbReference type="SAM" id="Phobius"/>
    </source>
</evidence>
<keyword evidence="3 10" id="KW-0812">Transmembrane</keyword>
<sequence length="198" mass="23085">MMKTVLYLFIISTSITASISSSIFRLYSEDEMELCYGKVYIDWLHNMINIKYHKSYIPFRYTFVNSTFSVDEVNDYIFFTRSIFLKHRYSSSNASLVITLTGNVQKHNLDQCSVNISCFIKNLITYTSTSLTSKDRRSYSLRHLSSCVIVMGYDTIMQYNDDQLDDLSDTYGFTIYLLFITSILIVLVYTINKIKMNS</sequence>
<feature type="transmembrane region" description="Helical" evidence="10">
    <location>
        <begin position="171"/>
        <end position="191"/>
    </location>
</feature>
<evidence type="ECO:0000256" key="2">
    <source>
        <dbReference type="ARBA" id="ARBA00004426"/>
    </source>
</evidence>
<dbReference type="Proteomes" id="UP000201873">
    <property type="component" value="Segment"/>
</dbReference>
<evidence type="ECO:0000313" key="12">
    <source>
        <dbReference type="Proteomes" id="UP000201873"/>
    </source>
</evidence>
<keyword evidence="4" id="KW-0732">Signal</keyword>
<dbReference type="OrthoDB" id="20917at10239"/>
<organism evidence="11 12">
    <name type="scientific">Skunkpox virus</name>
    <dbReference type="NCBI Taxonomy" id="160796"/>
    <lineage>
        <taxon>Viruses</taxon>
        <taxon>Varidnaviria</taxon>
        <taxon>Bamfordvirae</taxon>
        <taxon>Nucleocytoviricota</taxon>
        <taxon>Pokkesviricetes</taxon>
        <taxon>Chitovirales</taxon>
        <taxon>Poxviridae</taxon>
        <taxon>Chordopoxvirinae</taxon>
        <taxon>Orthopoxvirus</taxon>
        <taxon>Orthopoxvirus skunkpox</taxon>
    </lineage>
</organism>
<keyword evidence="8" id="KW-0325">Glycoprotein</keyword>
<dbReference type="GO" id="GO:0044228">
    <property type="term" value="C:host cell surface"/>
    <property type="evidence" value="ECO:0007669"/>
    <property type="project" value="UniProtKB-SubCell"/>
</dbReference>
<dbReference type="Pfam" id="PF06517">
    <property type="entry name" value="Orthopox_A43R"/>
    <property type="match status" value="1"/>
</dbReference>
<dbReference type="GeneID" id="29057741"/>
<gene>
    <name evidence="11" type="ORF">SKPV-WA-163</name>
</gene>
<name>A0A1C9KBV6_9POXV</name>
<dbReference type="EMBL" id="KU749310">
    <property type="protein sequence ID" value="AOP31642.1"/>
    <property type="molecule type" value="Genomic_DNA"/>
</dbReference>